<reference evidence="3 4" key="1">
    <citation type="submission" date="2016-03" db="EMBL/GenBank/DDBJ databases">
        <title>The draft genome sequence of Fonsecaea nubica causative agent of cutaneous subcutaneous infection in human host.</title>
        <authorList>
            <person name="Costa F."/>
            <person name="Sybren D.H."/>
            <person name="Raittz R.T."/>
            <person name="Weiss V.A."/>
            <person name="Leao A.C."/>
            <person name="Gomes R."/>
            <person name="De Souza E.M."/>
            <person name="Pedrosa F.O."/>
            <person name="Steffens M.B."/>
            <person name="Bombassaro A."/>
            <person name="Tadra-Sfeir M.Z."/>
            <person name="Moreno L.F."/>
            <person name="Najafzadeh M.J."/>
            <person name="Felipe M.S."/>
            <person name="Teixeira M."/>
            <person name="Sun J."/>
            <person name="Xi L."/>
            <person name="Castro M.A."/>
            <person name="Vicente V.A."/>
        </authorList>
    </citation>
    <scope>NUCLEOTIDE SEQUENCE [LARGE SCALE GENOMIC DNA]</scope>
    <source>
        <strain evidence="3 4">CBS 269.64</strain>
    </source>
</reference>
<evidence type="ECO:0000259" key="2">
    <source>
        <dbReference type="Pfam" id="PF06985"/>
    </source>
</evidence>
<dbReference type="RefSeq" id="XP_022500173.1">
    <property type="nucleotide sequence ID" value="XM_022643932.1"/>
</dbReference>
<feature type="region of interest" description="Disordered" evidence="1">
    <location>
        <begin position="1"/>
        <end position="23"/>
    </location>
</feature>
<proteinExistence type="predicted"/>
<dbReference type="AlphaFoldDB" id="A0A178D1X7"/>
<keyword evidence="4" id="KW-1185">Reference proteome</keyword>
<comment type="caution">
    <text evidence="3">The sequence shown here is derived from an EMBL/GenBank/DDBJ whole genome shotgun (WGS) entry which is preliminary data.</text>
</comment>
<dbReference type="PANTHER" id="PTHR33112">
    <property type="entry name" value="DOMAIN PROTEIN, PUTATIVE-RELATED"/>
    <property type="match status" value="1"/>
</dbReference>
<name>A0A178D1X7_9EURO</name>
<gene>
    <name evidence="3" type="ORF">AYO20_05638</name>
</gene>
<organism evidence="3 4">
    <name type="scientific">Fonsecaea nubica</name>
    <dbReference type="NCBI Taxonomy" id="856822"/>
    <lineage>
        <taxon>Eukaryota</taxon>
        <taxon>Fungi</taxon>
        <taxon>Dikarya</taxon>
        <taxon>Ascomycota</taxon>
        <taxon>Pezizomycotina</taxon>
        <taxon>Eurotiomycetes</taxon>
        <taxon>Chaetothyriomycetidae</taxon>
        <taxon>Chaetothyriales</taxon>
        <taxon>Herpotrichiellaceae</taxon>
        <taxon>Fonsecaea</taxon>
    </lineage>
</organism>
<evidence type="ECO:0000313" key="3">
    <source>
        <dbReference type="EMBL" id="OAL35161.1"/>
    </source>
</evidence>
<dbReference type="Proteomes" id="UP000185904">
    <property type="component" value="Unassembled WGS sequence"/>
</dbReference>
<dbReference type="GeneID" id="34589055"/>
<protein>
    <recommendedName>
        <fullName evidence="2">Heterokaryon incompatibility domain-containing protein</fullName>
    </recommendedName>
</protein>
<dbReference type="PANTHER" id="PTHR33112:SF1">
    <property type="entry name" value="HETEROKARYON INCOMPATIBILITY DOMAIN-CONTAINING PROTEIN"/>
    <property type="match status" value="1"/>
</dbReference>
<dbReference type="InterPro" id="IPR010730">
    <property type="entry name" value="HET"/>
</dbReference>
<evidence type="ECO:0000256" key="1">
    <source>
        <dbReference type="SAM" id="MobiDB-lite"/>
    </source>
</evidence>
<sequence length="742" mass="83064">MTSSQSSRLIPPASGPQVMADNTPHVIVHDPEKEHQERLRSIQNYQYVSAEQSPNHTFCARCKVINFDAIFKLLETQSDSQETAVADTGNLNRMMLTATCPCCVFCAQIVFLNKPQYPFDEVSRAYIEARSCRKDANNQDGTNQGPYGSYHKCLKLRWSGPNLGPFDNWRTGPISEHLIFPAGQKTGSAWAFGNTAAKARHIDPNTIEYGHIVDCLRQCRSSHTSCKKLDPELTVKTRLINCRTNPPTLIDGSTDMDYFALSYCWGLAQPGVTRKAYTAVGALEVASLPQTIKDAIVATNKLRCNYLWVDAICINQDDAISKQVLINKMDYLYNKADLVLVALGDDSQTGLPGISTPRFTQPALRVGGTKLVSNMSELRGLLQGSRWSSRGWTYQEALLARRCLFFTSEQWHFVCKASSAYETLVEDLPKFDDCRLDLYALRSTLFRTGASNAHDLEITEDIREYTIRDLSLDADFLNAFRGVLRRSGLHSLCGVTALKPKNCRYVHQDLESGFALGLYWAAQDRHLERTAGPGPPRTTRRPGFPTWSWLSSRGVIEMTWSNPQDFISNFSGIDVHASFSVLDNSGTATPLATLWQNSASGGLLDKFLDLQPGQHLQITGYIVKVRFMKPTQAVMFQEYWFVLDGPLVLFPDDTCNPSTHKPSAFYSATLKIPTGEPRKIHDQESVGFDAEAFSDPGLRGRILVDEFELLLLASHGEREKEENWDCQLQRLQIHGRRSQSAG</sequence>
<evidence type="ECO:0000313" key="4">
    <source>
        <dbReference type="Proteomes" id="UP000185904"/>
    </source>
</evidence>
<accession>A0A178D1X7</accession>
<dbReference type="Pfam" id="PF06985">
    <property type="entry name" value="HET"/>
    <property type="match status" value="1"/>
</dbReference>
<feature type="domain" description="Heterokaryon incompatibility" evidence="2">
    <location>
        <begin position="258"/>
        <end position="396"/>
    </location>
</feature>
<dbReference type="EMBL" id="LVCJ01000033">
    <property type="protein sequence ID" value="OAL35161.1"/>
    <property type="molecule type" value="Genomic_DNA"/>
</dbReference>
<dbReference type="OrthoDB" id="5135333at2759"/>